<keyword evidence="3 9" id="KW-0055">Arginine biosynthesis</keyword>
<dbReference type="Proteomes" id="UP000076079">
    <property type="component" value="Chromosome"/>
</dbReference>
<organism evidence="10 11">
    <name type="scientific">Luteitalea pratensis</name>
    <dbReference type="NCBI Taxonomy" id="1855912"/>
    <lineage>
        <taxon>Bacteria</taxon>
        <taxon>Pseudomonadati</taxon>
        <taxon>Acidobacteriota</taxon>
        <taxon>Vicinamibacteria</taxon>
        <taxon>Vicinamibacterales</taxon>
        <taxon>Vicinamibacteraceae</taxon>
        <taxon>Luteitalea</taxon>
    </lineage>
</organism>
<keyword evidence="9" id="KW-0963">Cytoplasm</keyword>
<comment type="pathway">
    <text evidence="9">Amino-acid biosynthesis; L-arginine biosynthesis; N(2)-acetyl-L-ornithine from L-glutamate: step 1/4.</text>
</comment>
<accession>A0A143PIF4</accession>
<dbReference type="EC" id="2.3.1.35" evidence="9"/>
<dbReference type="OrthoDB" id="9804242at2"/>
<protein>
    <recommendedName>
        <fullName evidence="9">Arginine biosynthesis bifunctional protein ArgJ</fullName>
    </recommendedName>
    <domain>
        <recommendedName>
            <fullName evidence="9">Glutamate N-acetyltransferase</fullName>
            <ecNumber evidence="9">2.3.1.35</ecNumber>
        </recommendedName>
        <alternativeName>
            <fullName evidence="9">Ornithine acetyltransferase</fullName>
            <shortName evidence="9">OATase</shortName>
        </alternativeName>
        <alternativeName>
            <fullName evidence="9">Ornithine transacetylase</fullName>
        </alternativeName>
    </domain>
    <domain>
        <recommendedName>
            <fullName evidence="9">Amino-acid acetyltransferase</fullName>
            <ecNumber evidence="9">2.3.1.1</ecNumber>
        </recommendedName>
        <alternativeName>
            <fullName evidence="9">N-acetylglutamate synthase</fullName>
            <shortName evidence="9">AGSase</shortName>
        </alternativeName>
    </domain>
    <component>
        <recommendedName>
            <fullName evidence="9">Arginine biosynthesis bifunctional protein ArgJ alpha chain</fullName>
        </recommendedName>
    </component>
    <component>
        <recommendedName>
            <fullName evidence="9">Arginine biosynthesis bifunctional protein ArgJ beta chain</fullName>
        </recommendedName>
    </component>
</protein>
<dbReference type="EMBL" id="CP015136">
    <property type="protein sequence ID" value="AMY07554.1"/>
    <property type="molecule type" value="Genomic_DNA"/>
</dbReference>
<keyword evidence="6 9" id="KW-0068">Autocatalytic cleavage</keyword>
<comment type="subunit">
    <text evidence="2 9">Heterotetramer of two alpha and two beta chains.</text>
</comment>
<evidence type="ECO:0000256" key="3">
    <source>
        <dbReference type="ARBA" id="ARBA00022571"/>
    </source>
</evidence>
<feature type="binding site" evidence="9">
    <location>
        <position position="191"/>
    </location>
    <ligand>
        <name>substrate</name>
    </ligand>
</feature>
<dbReference type="PANTHER" id="PTHR23100">
    <property type="entry name" value="ARGININE BIOSYNTHESIS BIFUNCTIONAL PROTEIN ARGJ"/>
    <property type="match status" value="1"/>
</dbReference>
<dbReference type="InterPro" id="IPR016117">
    <property type="entry name" value="ArgJ-like_dom_sf"/>
</dbReference>
<dbReference type="GO" id="GO:0004042">
    <property type="term" value="F:L-glutamate N-acetyltransferase activity"/>
    <property type="evidence" value="ECO:0007669"/>
    <property type="project" value="UniProtKB-UniRule"/>
</dbReference>
<comment type="pathway">
    <text evidence="9">Amino-acid biosynthesis; L-arginine biosynthesis; L-ornithine and N-acetyl-L-glutamate from L-glutamate and N(2)-acetyl-L-ornithine (cyclic): step 1/1.</text>
</comment>
<dbReference type="STRING" id="1855912.LuPra_00727"/>
<dbReference type="InterPro" id="IPR042195">
    <property type="entry name" value="ArgJ_beta_C"/>
</dbReference>
<name>A0A143PIF4_LUTPR</name>
<comment type="subcellular location">
    <subcellularLocation>
        <location evidence="9">Cytoplasm</location>
    </subcellularLocation>
</comment>
<comment type="catalytic activity">
    <reaction evidence="8 9">
        <text>N(2)-acetyl-L-ornithine + L-glutamate = N-acetyl-L-glutamate + L-ornithine</text>
        <dbReference type="Rhea" id="RHEA:15349"/>
        <dbReference type="ChEBI" id="CHEBI:29985"/>
        <dbReference type="ChEBI" id="CHEBI:44337"/>
        <dbReference type="ChEBI" id="CHEBI:46911"/>
        <dbReference type="ChEBI" id="CHEBI:57805"/>
        <dbReference type="EC" id="2.3.1.35"/>
    </reaction>
</comment>
<comment type="catalytic activity">
    <reaction evidence="9">
        <text>L-glutamate + acetyl-CoA = N-acetyl-L-glutamate + CoA + H(+)</text>
        <dbReference type="Rhea" id="RHEA:24292"/>
        <dbReference type="ChEBI" id="CHEBI:15378"/>
        <dbReference type="ChEBI" id="CHEBI:29985"/>
        <dbReference type="ChEBI" id="CHEBI:44337"/>
        <dbReference type="ChEBI" id="CHEBI:57287"/>
        <dbReference type="ChEBI" id="CHEBI:57288"/>
        <dbReference type="EC" id="2.3.1.1"/>
    </reaction>
</comment>
<evidence type="ECO:0000313" key="10">
    <source>
        <dbReference type="EMBL" id="AMY07554.1"/>
    </source>
</evidence>
<keyword evidence="4 9" id="KW-0028">Amino-acid biosynthesis</keyword>
<evidence type="ECO:0000256" key="9">
    <source>
        <dbReference type="HAMAP-Rule" id="MF_01106"/>
    </source>
</evidence>
<evidence type="ECO:0000256" key="7">
    <source>
        <dbReference type="ARBA" id="ARBA00023315"/>
    </source>
</evidence>
<dbReference type="RefSeq" id="WP_110169495.1">
    <property type="nucleotide sequence ID" value="NZ_CP015136.1"/>
</dbReference>
<feature type="site" description="Involved in the stabilization of negative charge on the oxyanion by the formation of the oxyanion hole" evidence="9">
    <location>
        <position position="117"/>
    </location>
</feature>
<gene>
    <name evidence="9 10" type="primary">argJ</name>
    <name evidence="10" type="ORF">LuPra_00727</name>
</gene>
<feature type="site" description="Cleavage; by autolysis" evidence="9">
    <location>
        <begin position="190"/>
        <end position="191"/>
    </location>
</feature>
<evidence type="ECO:0000256" key="1">
    <source>
        <dbReference type="ARBA" id="ARBA00006774"/>
    </source>
</evidence>
<evidence type="ECO:0000256" key="6">
    <source>
        <dbReference type="ARBA" id="ARBA00022813"/>
    </source>
</evidence>
<feature type="binding site" evidence="9">
    <location>
        <position position="154"/>
    </location>
    <ligand>
        <name>substrate</name>
    </ligand>
</feature>
<evidence type="ECO:0000256" key="4">
    <source>
        <dbReference type="ARBA" id="ARBA00022605"/>
    </source>
</evidence>
<evidence type="ECO:0000256" key="2">
    <source>
        <dbReference type="ARBA" id="ARBA00011475"/>
    </source>
</evidence>
<dbReference type="Pfam" id="PF01960">
    <property type="entry name" value="ArgJ"/>
    <property type="match status" value="1"/>
</dbReference>
<feature type="binding site" evidence="9">
    <location>
        <position position="274"/>
    </location>
    <ligand>
        <name>substrate</name>
    </ligand>
</feature>
<dbReference type="UniPathway" id="UPA00068">
    <property type="reaction ID" value="UER00106"/>
</dbReference>
<reference evidence="11" key="2">
    <citation type="submission" date="2016-04" db="EMBL/GenBank/DDBJ databases">
        <title>First Complete Genome Sequence of a Subdivision 6 Acidobacterium.</title>
        <authorList>
            <person name="Huang S."/>
            <person name="Vieira S."/>
            <person name="Bunk B."/>
            <person name="Riedel T."/>
            <person name="Sproeer C."/>
            <person name="Overmann J."/>
        </authorList>
    </citation>
    <scope>NUCLEOTIDE SEQUENCE [LARGE SCALE GENOMIC DNA]</scope>
    <source>
        <strain evidence="11">DSM 100886 HEG_-6_39</strain>
    </source>
</reference>
<dbReference type="PANTHER" id="PTHR23100:SF0">
    <property type="entry name" value="ARGININE BIOSYNTHESIS BIFUNCTIONAL PROTEIN ARGJ, MITOCHONDRIAL"/>
    <property type="match status" value="1"/>
</dbReference>
<dbReference type="SUPFAM" id="SSF56266">
    <property type="entry name" value="DmpA/ArgJ-like"/>
    <property type="match status" value="1"/>
</dbReference>
<dbReference type="InterPro" id="IPR002813">
    <property type="entry name" value="Arg_biosynth_ArgJ"/>
</dbReference>
<dbReference type="GO" id="GO:0005737">
    <property type="term" value="C:cytoplasm"/>
    <property type="evidence" value="ECO:0007669"/>
    <property type="project" value="UniProtKB-SubCell"/>
</dbReference>
<reference evidence="10 11" key="1">
    <citation type="journal article" date="2016" name="Genome Announc.">
        <title>First Complete Genome Sequence of a Subdivision 6 Acidobacterium Strain.</title>
        <authorList>
            <person name="Huang S."/>
            <person name="Vieira S."/>
            <person name="Bunk B."/>
            <person name="Riedel T."/>
            <person name="Sproer C."/>
            <person name="Overmann J."/>
        </authorList>
    </citation>
    <scope>NUCLEOTIDE SEQUENCE [LARGE SCALE GENOMIC DNA]</scope>
    <source>
        <strain evidence="11">DSM 100886 HEG_-6_39</strain>
    </source>
</reference>
<dbReference type="KEGG" id="abac:LuPra_00727"/>
<keyword evidence="9" id="KW-0511">Multifunctional enzyme</keyword>
<dbReference type="PATRIC" id="fig|1813736.3.peg.762"/>
<dbReference type="AlphaFoldDB" id="A0A143PIF4"/>
<dbReference type="GO" id="GO:0006592">
    <property type="term" value="P:ornithine biosynthetic process"/>
    <property type="evidence" value="ECO:0007669"/>
    <property type="project" value="TreeGrafter"/>
</dbReference>
<dbReference type="NCBIfam" id="NF003802">
    <property type="entry name" value="PRK05388.1"/>
    <property type="match status" value="1"/>
</dbReference>
<dbReference type="HAMAP" id="MF_01106">
    <property type="entry name" value="ArgJ"/>
    <property type="match status" value="1"/>
</dbReference>
<sequence>MITHIEGGITAPAGFRAAGVHCGIKANPEKLDLALLVSDLPATAAAVFTTNLAVAPPVIVSRDHLHATRGHARAVVVNSGCANACTGDQGRQVAHLMAAETARAIDCDLEEVIVMSTGVIGVQLDPRTVTHGIIAATDVLSVDGHMRCAQAIMTTDPFPKERAVEVTTTRGTFRIGGICKGSGMIEPRMATMLGVLTCDAAVSPVLLQRVLSEVTEHTFNAITVDGECSTNDCVALLANGASGVTIGEADLPLFSDALYEVCKFLSTEIVRGGEGATKLVTVQVTGARSYDEAKQAARAIANSLLVKTAIHGGDPNWGRLVAVAGRAGVGFDLQAAAVRIGDVVLFEGGRPFDERAPQAAAYLQRKDITVGVDLGTGGTHEATMWTCDLSEEYVQINAEYRT</sequence>
<feature type="active site" description="Nucleophile" evidence="9">
    <location>
        <position position="191"/>
    </location>
</feature>
<dbReference type="FunFam" id="3.60.70.12:FF:000001">
    <property type="entry name" value="Arginine biosynthesis bifunctional protein ArgJ, chloroplastic"/>
    <property type="match status" value="1"/>
</dbReference>
<feature type="binding site" evidence="9">
    <location>
        <position position="402"/>
    </location>
    <ligand>
        <name>substrate</name>
    </ligand>
</feature>
<dbReference type="GO" id="GO:0006526">
    <property type="term" value="P:L-arginine biosynthetic process"/>
    <property type="evidence" value="ECO:0007669"/>
    <property type="project" value="UniProtKB-UniRule"/>
</dbReference>
<keyword evidence="7 9" id="KW-0012">Acyltransferase</keyword>
<evidence type="ECO:0000256" key="5">
    <source>
        <dbReference type="ARBA" id="ARBA00022679"/>
    </source>
</evidence>
<comment type="function">
    <text evidence="9">Catalyzes two activities which are involved in the cyclic version of arginine biosynthesis: the synthesis of N-acetylglutamate from glutamate and acetyl-CoA as the acetyl donor, and of ornithine by transacetylation between N(2)-acetylornithine and glutamate.</text>
</comment>
<evidence type="ECO:0000256" key="8">
    <source>
        <dbReference type="ARBA" id="ARBA00049439"/>
    </source>
</evidence>
<dbReference type="Gene3D" id="3.60.70.12">
    <property type="entry name" value="L-amino peptidase D-ALA esterase/amidase"/>
    <property type="match status" value="1"/>
</dbReference>
<feature type="site" description="Involved in the stabilization of negative charge on the oxyanion by the formation of the oxyanion hole" evidence="9">
    <location>
        <position position="118"/>
    </location>
</feature>
<dbReference type="NCBIfam" id="TIGR00120">
    <property type="entry name" value="ArgJ"/>
    <property type="match status" value="1"/>
</dbReference>
<feature type="chain" id="PRO_5023359271" description="Arginine biosynthesis bifunctional protein ArgJ beta chain" evidence="9">
    <location>
        <begin position="191"/>
        <end position="402"/>
    </location>
</feature>
<comment type="similarity">
    <text evidence="1 9">Belongs to the ArgJ family.</text>
</comment>
<evidence type="ECO:0000313" key="11">
    <source>
        <dbReference type="Proteomes" id="UP000076079"/>
    </source>
</evidence>
<proteinExistence type="inferred from homology"/>
<dbReference type="CDD" id="cd02152">
    <property type="entry name" value="OAT"/>
    <property type="match status" value="1"/>
</dbReference>
<feature type="binding site" evidence="9">
    <location>
        <position position="180"/>
    </location>
    <ligand>
        <name>substrate</name>
    </ligand>
</feature>
<keyword evidence="5 9" id="KW-0808">Transferase</keyword>
<dbReference type="Gene3D" id="3.10.20.340">
    <property type="entry name" value="ArgJ beta chain, C-terminal domain"/>
    <property type="match status" value="1"/>
</dbReference>
<dbReference type="FunFam" id="3.10.20.340:FF:000001">
    <property type="entry name" value="Arginine biosynthesis bifunctional protein ArgJ, chloroplastic"/>
    <property type="match status" value="1"/>
</dbReference>
<feature type="chain" id="PRO_5023359272" description="Arginine biosynthesis bifunctional protein ArgJ alpha chain" evidence="9">
    <location>
        <begin position="1"/>
        <end position="190"/>
    </location>
</feature>
<feature type="binding site" evidence="9">
    <location>
        <position position="397"/>
    </location>
    <ligand>
        <name>substrate</name>
    </ligand>
</feature>
<keyword evidence="11" id="KW-1185">Reference proteome</keyword>
<dbReference type="EC" id="2.3.1.1" evidence="9"/>
<dbReference type="GO" id="GO:0004358">
    <property type="term" value="F:L-glutamate N-acetyltransferase activity, acting on acetyl-L-ornithine as donor"/>
    <property type="evidence" value="ECO:0007669"/>
    <property type="project" value="UniProtKB-UniRule"/>
</dbReference>